<dbReference type="Proteomes" id="UP000271797">
    <property type="component" value="Chromosome"/>
</dbReference>
<evidence type="ECO:0000313" key="6">
    <source>
        <dbReference type="Proteomes" id="UP000254495"/>
    </source>
</evidence>
<evidence type="ECO:0000313" key="3">
    <source>
        <dbReference type="EMBL" id="STJ12724.1"/>
    </source>
</evidence>
<evidence type="ECO:0000313" key="9">
    <source>
        <dbReference type="Proteomes" id="UP000277930"/>
    </source>
</evidence>
<proteinExistence type="predicted"/>
<dbReference type="AlphaFoldDB" id="A0A266HVJ3"/>
<evidence type="ECO:0000313" key="2">
    <source>
        <dbReference type="EMBL" id="RRL51906.1"/>
    </source>
</evidence>
<dbReference type="Proteomes" id="UP000277930">
    <property type="component" value="Chromosome 1"/>
</dbReference>
<reference evidence="2 8" key="2">
    <citation type="submission" date="2018-11" db="EMBL/GenBank/DDBJ databases">
        <title>E. coli isolates of the female bladder.</title>
        <authorList>
            <person name="Garretto A."/>
            <person name="Miller-Ensminger T."/>
            <person name="Wolfe A.J."/>
            <person name="Putonti C."/>
        </authorList>
    </citation>
    <scope>NUCLEOTIDE SEQUENCE [LARGE SCALE GENOMIC DNA]</scope>
    <source>
        <strain evidence="2 8">UMB1727</strain>
    </source>
</reference>
<dbReference type="RefSeq" id="WP_000587252.1">
    <property type="nucleotide sequence ID" value="NZ_AP022173.1"/>
</dbReference>
<reference evidence="7 9" key="3">
    <citation type="submission" date="2018-12" db="EMBL/GenBank/DDBJ databases">
        <authorList>
            <consortium name="Pathogen Informatics"/>
        </authorList>
    </citation>
    <scope>NUCLEOTIDE SEQUENCE [LARGE SCALE GENOMIC DNA]</scope>
    <source>
        <strain evidence="4 7">NCTC9044</strain>
        <strain evidence="5 9">NCTC9702</strain>
    </source>
</reference>
<reference evidence="3 6" key="1">
    <citation type="submission" date="2018-06" db="EMBL/GenBank/DDBJ databases">
        <authorList>
            <consortium name="Pathogen Informatics"/>
            <person name="Doyle S."/>
        </authorList>
    </citation>
    <scope>NUCLEOTIDE SEQUENCE [LARGE SCALE GENOMIC DNA]</scope>
    <source>
        <strain evidence="3 6">NCTC9077</strain>
    </source>
</reference>
<evidence type="ECO:0000313" key="5">
    <source>
        <dbReference type="EMBL" id="VED36958.1"/>
    </source>
</evidence>
<accession>A0A266HVJ3</accession>
<evidence type="ECO:0000313" key="4">
    <source>
        <dbReference type="EMBL" id="VED12878.1"/>
    </source>
</evidence>
<dbReference type="SUPFAM" id="SSF63829">
    <property type="entry name" value="Calcium-dependent phosphotriesterase"/>
    <property type="match status" value="1"/>
</dbReference>
<dbReference type="EMBL" id="LR134246">
    <property type="protein sequence ID" value="VED36958.1"/>
    <property type="molecule type" value="Genomic_DNA"/>
</dbReference>
<evidence type="ECO:0000313" key="8">
    <source>
        <dbReference type="Proteomes" id="UP000272662"/>
    </source>
</evidence>
<dbReference type="Proteomes" id="UP001223829">
    <property type="component" value="Unassembled WGS sequence"/>
</dbReference>
<dbReference type="EMBL" id="RRVG01000001">
    <property type="protein sequence ID" value="RRL51906.1"/>
    <property type="molecule type" value="Genomic_DNA"/>
</dbReference>
<dbReference type="Proteomes" id="UP000272662">
    <property type="component" value="Unassembled WGS sequence"/>
</dbReference>
<gene>
    <name evidence="2" type="ORF">DU321_02210</name>
    <name evidence="4" type="ORF">NCTC9044_03728</name>
    <name evidence="3" type="ORF">NCTC9077_04493</name>
    <name evidence="5" type="ORF">NCTC9702_04266</name>
    <name evidence="1" type="ORF">QO046_24130</name>
</gene>
<evidence type="ECO:0000313" key="7">
    <source>
        <dbReference type="Proteomes" id="UP000271797"/>
    </source>
</evidence>
<dbReference type="Proteomes" id="UP000254495">
    <property type="component" value="Unassembled WGS sequence"/>
</dbReference>
<dbReference type="EMBL" id="JASMQD010000001">
    <property type="protein sequence ID" value="MDK2697371.1"/>
    <property type="molecule type" value="Genomic_DNA"/>
</dbReference>
<protein>
    <submittedName>
        <fullName evidence="2">Uncharacterized protein</fullName>
    </submittedName>
</protein>
<dbReference type="EMBL" id="LR134238">
    <property type="protein sequence ID" value="VED12878.1"/>
    <property type="molecule type" value="Genomic_DNA"/>
</dbReference>
<organism evidence="2 8">
    <name type="scientific">Escherichia coli</name>
    <dbReference type="NCBI Taxonomy" id="562"/>
    <lineage>
        <taxon>Bacteria</taxon>
        <taxon>Pseudomonadati</taxon>
        <taxon>Pseudomonadota</taxon>
        <taxon>Gammaproteobacteria</taxon>
        <taxon>Enterobacterales</taxon>
        <taxon>Enterobacteriaceae</taxon>
        <taxon>Escherichia</taxon>
    </lineage>
</organism>
<dbReference type="EMBL" id="UGCU01000001">
    <property type="protein sequence ID" value="STJ12724.1"/>
    <property type="molecule type" value="Genomic_DNA"/>
</dbReference>
<name>A0A266HVJ3_ECOLX</name>
<evidence type="ECO:0000313" key="1">
    <source>
        <dbReference type="EMBL" id="MDK2697371.1"/>
    </source>
</evidence>
<reference evidence="1" key="4">
    <citation type="submission" date="2023-05" db="EMBL/GenBank/DDBJ databases">
        <title>Efficient inhibition of multidrug-resistant Escherichia coli by a new antibiotic combination.</title>
        <authorList>
            <person name="Lin T."/>
        </authorList>
    </citation>
    <scope>NUCLEOTIDE SEQUENCE</scope>
    <source>
        <strain evidence="1">YmmD45</strain>
    </source>
</reference>
<dbReference type="OMA" id="YFIARED"/>
<sequence>MIISQERWDKTFKNFEVYDCTYGFEHGRVGLLLIEKIDENHIEYGNDYYMPKHKLVSIVIDNPPENRVFGMSFGNLSYPTISAGWSPSQTELVIVDIDCEVISYKTREYKGRENNLDIPISKSSDMRTAIIKVVRVGTSVYAIGGGLRIYKRINHQVWLDASQTIPVPDGFLERKAESMSRSLFQDLSGFSESDMYAVGGTGTVYHFNGEQWKKLPFPTNKLLYTVCCAGDGFVYIADFDGAIWKGRNEQWTQITHGGMTMPFLDMGWFDGRLWCASDYGIWVLEDDKLVLAMHAKHKPVPPEVAVLSKRIDVSPDGTVMMVCGSRGAAIYDGNAWNVLFDSMAFE</sequence>